<evidence type="ECO:0000256" key="5">
    <source>
        <dbReference type="ARBA" id="ARBA00023010"/>
    </source>
</evidence>
<dbReference type="PANTHER" id="PTHR13257">
    <property type="entry name" value="NUCLEOPORIN NUP84-RELATED"/>
    <property type="match status" value="1"/>
</dbReference>
<dbReference type="GO" id="GO:0006606">
    <property type="term" value="P:protein import into nucleus"/>
    <property type="evidence" value="ECO:0007669"/>
    <property type="project" value="TreeGrafter"/>
</dbReference>
<dbReference type="GO" id="GO:0005643">
    <property type="term" value="C:nuclear pore"/>
    <property type="evidence" value="ECO:0007669"/>
    <property type="project" value="UniProtKB-SubCell"/>
</dbReference>
<dbReference type="InterPro" id="IPR037700">
    <property type="entry name" value="NUP88/NUP82"/>
</dbReference>
<evidence type="ECO:0000256" key="8">
    <source>
        <dbReference type="SAM" id="Coils"/>
    </source>
</evidence>
<feature type="coiled-coil region" evidence="8">
    <location>
        <begin position="460"/>
        <end position="513"/>
    </location>
</feature>
<dbReference type="GO" id="GO:0000056">
    <property type="term" value="P:ribosomal small subunit export from nucleus"/>
    <property type="evidence" value="ECO:0007669"/>
    <property type="project" value="InterPro"/>
</dbReference>
<dbReference type="GO" id="GO:0017056">
    <property type="term" value="F:structural constituent of nuclear pore"/>
    <property type="evidence" value="ECO:0007669"/>
    <property type="project" value="InterPro"/>
</dbReference>
<sequence>MRSAKEKHRANSAPHRASTAPPRQCPTVSLPALMCAAAAFICPPTQRWEKLTLSFAISVSLDERFLFSQGEIRRVQWHPSSLSHILVLMSDNTIRLYNIALKSGPKLVKSIPIGLKPSSQLAGRTILDSLGDTAVDLTPLPNTDSLLILRGDGEVYMVQCTLDSKSPLQPRLWGPLAIYPPADDNYGSESCSICVLGAGDTLLVVIATCSAALYHCLLLPAPSEDGDDRSGYALYVVESVELNLNVNSDDSEFSHSYPVHLYPCTHNTYACVHSAGVHTVSLPILDKLKDYAAADQTNAESALSAICTHTSSAQHVVSWRRAGCGAAPLRGPPPLLLLLAPDGALISRSLEPYELEERLYREIQLRNPNLEPDDLNKLLKEKQKLSFVTIIQEILAREASQPLLHLRTPAPDQPSPKDCLESRAGTALLRKSAALHNLAHNFLNWRSNISVEMEGIAERGRQLQQKCALAEQQQEDLKNSAASCGERGVCADLQQYRRAADTLAAQIHQLAKHARHKAHEVLHLPPPVSLLYIHTFTFILLVRSTMYVQLRSWQEEYKRKETALGNTHSDTISSVLHQQTSQISSLIEETKLLKDQLSIV</sequence>
<keyword evidence="6" id="KW-0906">Nuclear pore complex</keyword>
<keyword evidence="8" id="KW-0175">Coiled coil</keyword>
<keyword evidence="3" id="KW-0509">mRNA transport</keyword>
<evidence type="ECO:0000256" key="6">
    <source>
        <dbReference type="ARBA" id="ARBA00023132"/>
    </source>
</evidence>
<dbReference type="SUPFAM" id="SSF50978">
    <property type="entry name" value="WD40 repeat-like"/>
    <property type="match status" value="1"/>
</dbReference>
<keyword evidence="11" id="KW-1185">Reference proteome</keyword>
<keyword evidence="2" id="KW-0813">Transport</keyword>
<feature type="compositionally biased region" description="Basic residues" evidence="9">
    <location>
        <begin position="1"/>
        <end position="10"/>
    </location>
</feature>
<reference evidence="10 11" key="1">
    <citation type="journal article" date="2015" name="Nat. Commun.">
        <title>Outbred genome sequencing and CRISPR/Cas9 gene editing in butterflies.</title>
        <authorList>
            <person name="Li X."/>
            <person name="Fan D."/>
            <person name="Zhang W."/>
            <person name="Liu G."/>
            <person name="Zhang L."/>
            <person name="Zhao L."/>
            <person name="Fang X."/>
            <person name="Chen L."/>
            <person name="Dong Y."/>
            <person name="Chen Y."/>
            <person name="Ding Y."/>
            <person name="Zhao R."/>
            <person name="Feng M."/>
            <person name="Zhu Y."/>
            <person name="Feng Y."/>
            <person name="Jiang X."/>
            <person name="Zhu D."/>
            <person name="Xiang H."/>
            <person name="Feng X."/>
            <person name="Li S."/>
            <person name="Wang J."/>
            <person name="Zhang G."/>
            <person name="Kronforst M.R."/>
            <person name="Wang W."/>
        </authorList>
    </citation>
    <scope>NUCLEOTIDE SEQUENCE [LARGE SCALE GENOMIC DNA]</scope>
    <source>
        <strain evidence="10">Ya'a_city_454_Px</strain>
        <tissue evidence="10">Whole body</tissue>
    </source>
</reference>
<evidence type="ECO:0000256" key="1">
    <source>
        <dbReference type="ARBA" id="ARBA00004567"/>
    </source>
</evidence>
<protein>
    <submittedName>
        <fullName evidence="10">Nuclear pore complex protein Nup88</fullName>
    </submittedName>
</protein>
<feature type="region of interest" description="Disordered" evidence="9">
    <location>
        <begin position="1"/>
        <end position="24"/>
    </location>
</feature>
<evidence type="ECO:0000256" key="4">
    <source>
        <dbReference type="ARBA" id="ARBA00022927"/>
    </source>
</evidence>
<organism evidence="10 11">
    <name type="scientific">Papilio xuthus</name>
    <name type="common">Asian swallowtail butterfly</name>
    <dbReference type="NCBI Taxonomy" id="66420"/>
    <lineage>
        <taxon>Eukaryota</taxon>
        <taxon>Metazoa</taxon>
        <taxon>Ecdysozoa</taxon>
        <taxon>Arthropoda</taxon>
        <taxon>Hexapoda</taxon>
        <taxon>Insecta</taxon>
        <taxon>Pterygota</taxon>
        <taxon>Neoptera</taxon>
        <taxon>Endopterygota</taxon>
        <taxon>Lepidoptera</taxon>
        <taxon>Glossata</taxon>
        <taxon>Ditrysia</taxon>
        <taxon>Papilionoidea</taxon>
        <taxon>Papilionidae</taxon>
        <taxon>Papilioninae</taxon>
        <taxon>Papilio</taxon>
    </lineage>
</organism>
<proteinExistence type="predicted"/>
<dbReference type="AlphaFoldDB" id="A0A194PR82"/>
<evidence type="ECO:0000256" key="3">
    <source>
        <dbReference type="ARBA" id="ARBA00022816"/>
    </source>
</evidence>
<evidence type="ECO:0000256" key="9">
    <source>
        <dbReference type="SAM" id="MobiDB-lite"/>
    </source>
</evidence>
<dbReference type="Pfam" id="PF10168">
    <property type="entry name" value="Nup88"/>
    <property type="match status" value="1"/>
</dbReference>
<evidence type="ECO:0000313" key="11">
    <source>
        <dbReference type="Proteomes" id="UP000053268"/>
    </source>
</evidence>
<comment type="subcellular location">
    <subcellularLocation>
        <location evidence="1">Nucleus</location>
        <location evidence="1">Nuclear pore complex</location>
    </subcellularLocation>
</comment>
<keyword evidence="5" id="KW-0811">Translocation</keyword>
<dbReference type="InterPro" id="IPR036322">
    <property type="entry name" value="WD40_repeat_dom_sf"/>
</dbReference>
<evidence type="ECO:0000256" key="7">
    <source>
        <dbReference type="ARBA" id="ARBA00023242"/>
    </source>
</evidence>
<dbReference type="GO" id="GO:0000055">
    <property type="term" value="P:ribosomal large subunit export from nucleus"/>
    <property type="evidence" value="ECO:0007669"/>
    <property type="project" value="InterPro"/>
</dbReference>
<dbReference type="GO" id="GO:0006406">
    <property type="term" value="P:mRNA export from nucleus"/>
    <property type="evidence" value="ECO:0007669"/>
    <property type="project" value="TreeGrafter"/>
</dbReference>
<gene>
    <name evidence="10" type="ORF">RR46_11674</name>
</gene>
<keyword evidence="4" id="KW-0653">Protein transport</keyword>
<dbReference type="EMBL" id="KQ459595">
    <property type="protein sequence ID" value="KPI95961.1"/>
    <property type="molecule type" value="Genomic_DNA"/>
</dbReference>
<evidence type="ECO:0000256" key="2">
    <source>
        <dbReference type="ARBA" id="ARBA00022448"/>
    </source>
</evidence>
<dbReference type="InterPro" id="IPR019321">
    <property type="entry name" value="Nucleoporin_Nup88"/>
</dbReference>
<evidence type="ECO:0000313" key="10">
    <source>
        <dbReference type="EMBL" id="KPI95961.1"/>
    </source>
</evidence>
<accession>A0A194PR82</accession>
<dbReference type="PANTHER" id="PTHR13257:SF0">
    <property type="entry name" value="NUCLEAR PORE COMPLEX PROTEIN NUP88"/>
    <property type="match status" value="1"/>
</dbReference>
<dbReference type="Proteomes" id="UP000053268">
    <property type="component" value="Unassembled WGS sequence"/>
</dbReference>
<keyword evidence="7" id="KW-0539">Nucleus</keyword>
<name>A0A194PR82_PAPXU</name>
<dbReference type="STRING" id="66420.A0A194PR82"/>